<evidence type="ECO:0000313" key="1">
    <source>
        <dbReference type="EMBL" id="MBF9071826.1"/>
    </source>
</evidence>
<gene>
    <name evidence="1" type="ORF">I2501_27765</name>
</gene>
<organism evidence="1 2">
    <name type="scientific">Streptacidiphilus fuscans</name>
    <dbReference type="NCBI Taxonomy" id="2789292"/>
    <lineage>
        <taxon>Bacteria</taxon>
        <taxon>Bacillati</taxon>
        <taxon>Actinomycetota</taxon>
        <taxon>Actinomycetes</taxon>
        <taxon>Kitasatosporales</taxon>
        <taxon>Streptomycetaceae</taxon>
        <taxon>Streptacidiphilus</taxon>
    </lineage>
</organism>
<keyword evidence="2" id="KW-1185">Reference proteome</keyword>
<dbReference type="AlphaFoldDB" id="A0A931FHH1"/>
<dbReference type="Proteomes" id="UP000657385">
    <property type="component" value="Unassembled WGS sequence"/>
</dbReference>
<reference evidence="1" key="1">
    <citation type="submission" date="2020-11" db="EMBL/GenBank/DDBJ databases">
        <title>Isolation and identification of active actinomycetes.</title>
        <authorList>
            <person name="Yu B."/>
        </authorList>
    </citation>
    <scope>NUCLEOTIDE SEQUENCE</scope>
    <source>
        <strain evidence="1">NEAU-YB345</strain>
    </source>
</reference>
<protein>
    <submittedName>
        <fullName evidence="1">ImmA/IrrE family metallo-endopeptidase</fullName>
    </submittedName>
</protein>
<comment type="caution">
    <text evidence="1">The sequence shown here is derived from an EMBL/GenBank/DDBJ whole genome shotgun (WGS) entry which is preliminary data.</text>
</comment>
<evidence type="ECO:0000313" key="2">
    <source>
        <dbReference type="Proteomes" id="UP000657385"/>
    </source>
</evidence>
<sequence>MDTDSLRRRCEQRLAELQLPPRFGTGELCTALAARRGKRIILRPLTSGAALGTPCGIRLETPTAEILMYEEETAPLHQMHILAHELAHIICGHPGSLALGRAGYDAPDEREAELMATLIRQRIHLERIHPPARLATPGDRWDALFA</sequence>
<dbReference type="RefSeq" id="WP_196196990.1">
    <property type="nucleotide sequence ID" value="NZ_JADPRT010000013.1"/>
</dbReference>
<name>A0A931FHH1_9ACTN</name>
<accession>A0A931FHH1</accession>
<proteinExistence type="predicted"/>
<dbReference type="EMBL" id="JADPRT010000013">
    <property type="protein sequence ID" value="MBF9071826.1"/>
    <property type="molecule type" value="Genomic_DNA"/>
</dbReference>